<accession>A0AAN6Z0W9</accession>
<feature type="region of interest" description="Disordered" evidence="2">
    <location>
        <begin position="1"/>
        <end position="24"/>
    </location>
</feature>
<gene>
    <name evidence="3" type="ORF">N657DRAFT_636961</name>
</gene>
<dbReference type="EMBL" id="MU853243">
    <property type="protein sequence ID" value="KAK4119919.1"/>
    <property type="molecule type" value="Genomic_DNA"/>
</dbReference>
<evidence type="ECO:0000313" key="4">
    <source>
        <dbReference type="Proteomes" id="UP001302602"/>
    </source>
</evidence>
<reference evidence="3" key="1">
    <citation type="journal article" date="2023" name="Mol. Phylogenet. Evol.">
        <title>Genome-scale phylogeny and comparative genomics of the fungal order Sordariales.</title>
        <authorList>
            <person name="Hensen N."/>
            <person name="Bonometti L."/>
            <person name="Westerberg I."/>
            <person name="Brannstrom I.O."/>
            <person name="Guillou S."/>
            <person name="Cros-Aarteil S."/>
            <person name="Calhoun S."/>
            <person name="Haridas S."/>
            <person name="Kuo A."/>
            <person name="Mondo S."/>
            <person name="Pangilinan J."/>
            <person name="Riley R."/>
            <person name="LaButti K."/>
            <person name="Andreopoulos B."/>
            <person name="Lipzen A."/>
            <person name="Chen C."/>
            <person name="Yan M."/>
            <person name="Daum C."/>
            <person name="Ng V."/>
            <person name="Clum A."/>
            <person name="Steindorff A."/>
            <person name="Ohm R.A."/>
            <person name="Martin F."/>
            <person name="Silar P."/>
            <person name="Natvig D.O."/>
            <person name="Lalanne C."/>
            <person name="Gautier V."/>
            <person name="Ament-Velasquez S.L."/>
            <person name="Kruys A."/>
            <person name="Hutchinson M.I."/>
            <person name="Powell A.J."/>
            <person name="Barry K."/>
            <person name="Miller A.N."/>
            <person name="Grigoriev I.V."/>
            <person name="Debuchy R."/>
            <person name="Gladieux P."/>
            <person name="Hiltunen Thoren M."/>
            <person name="Johannesson H."/>
        </authorList>
    </citation>
    <scope>NUCLEOTIDE SEQUENCE</scope>
    <source>
        <strain evidence="3">CBS 731.68</strain>
    </source>
</reference>
<dbReference type="AlphaFoldDB" id="A0AAN6Z0W9"/>
<evidence type="ECO:0000313" key="3">
    <source>
        <dbReference type="EMBL" id="KAK4119919.1"/>
    </source>
</evidence>
<dbReference type="Proteomes" id="UP001302602">
    <property type="component" value="Unassembled WGS sequence"/>
</dbReference>
<evidence type="ECO:0000256" key="2">
    <source>
        <dbReference type="SAM" id="MobiDB-lite"/>
    </source>
</evidence>
<evidence type="ECO:0000256" key="1">
    <source>
        <dbReference type="SAM" id="Coils"/>
    </source>
</evidence>
<protein>
    <submittedName>
        <fullName evidence="3">Uncharacterized protein</fullName>
    </submittedName>
</protein>
<keyword evidence="4" id="KW-1185">Reference proteome</keyword>
<dbReference type="GeneID" id="87828243"/>
<name>A0AAN6Z0W9_9PEZI</name>
<organism evidence="3 4">
    <name type="scientific">Parathielavia appendiculata</name>
    <dbReference type="NCBI Taxonomy" id="2587402"/>
    <lineage>
        <taxon>Eukaryota</taxon>
        <taxon>Fungi</taxon>
        <taxon>Dikarya</taxon>
        <taxon>Ascomycota</taxon>
        <taxon>Pezizomycotina</taxon>
        <taxon>Sordariomycetes</taxon>
        <taxon>Sordariomycetidae</taxon>
        <taxon>Sordariales</taxon>
        <taxon>Chaetomiaceae</taxon>
        <taxon>Parathielavia</taxon>
    </lineage>
</organism>
<reference evidence="3" key="2">
    <citation type="submission" date="2023-05" db="EMBL/GenBank/DDBJ databases">
        <authorList>
            <consortium name="Lawrence Berkeley National Laboratory"/>
            <person name="Steindorff A."/>
            <person name="Hensen N."/>
            <person name="Bonometti L."/>
            <person name="Westerberg I."/>
            <person name="Brannstrom I.O."/>
            <person name="Guillou S."/>
            <person name="Cros-Aarteil S."/>
            <person name="Calhoun S."/>
            <person name="Haridas S."/>
            <person name="Kuo A."/>
            <person name="Mondo S."/>
            <person name="Pangilinan J."/>
            <person name="Riley R."/>
            <person name="Labutti K."/>
            <person name="Andreopoulos B."/>
            <person name="Lipzen A."/>
            <person name="Chen C."/>
            <person name="Yanf M."/>
            <person name="Daum C."/>
            <person name="Ng V."/>
            <person name="Clum A."/>
            <person name="Ohm R."/>
            <person name="Martin F."/>
            <person name="Silar P."/>
            <person name="Natvig D."/>
            <person name="Lalanne C."/>
            <person name="Gautier V."/>
            <person name="Ament-Velasquez S.L."/>
            <person name="Kruys A."/>
            <person name="Hutchinson M.I."/>
            <person name="Powell A.J."/>
            <person name="Barry K."/>
            <person name="Miller A.N."/>
            <person name="Grigoriev I.V."/>
            <person name="Debuchy R."/>
            <person name="Gladieux P."/>
            <person name="Thoren M.H."/>
            <person name="Johannesson H."/>
        </authorList>
    </citation>
    <scope>NUCLEOTIDE SEQUENCE</scope>
    <source>
        <strain evidence="3">CBS 731.68</strain>
    </source>
</reference>
<comment type="caution">
    <text evidence="3">The sequence shown here is derived from an EMBL/GenBank/DDBJ whole genome shotgun (WGS) entry which is preliminary data.</text>
</comment>
<keyword evidence="1" id="KW-0175">Coiled coil</keyword>
<sequence length="270" mass="29963">MSTILAAAAGAASEENQGPERHADHNFNTKLDIIKAEVQLEFRKLRNQIAEEVAKTTAQLTQEFSQAREDLNQARSKLEHTRLQLHAVTGSQGAAHSYPGLVHRSGATPEPTFYTVDVLRVPEEHAGETTSLALRKLVEKEMQAPGDQPSWRVVGRNKEELKKIKDILEAKKSPVDNVNRTAVIDHKGKVLLGAAEALGQEDDVQIAKLAWLSRKDSAKAYGSMVVYVTKASDARRLLDEGFVHAGGESGYTRIFERRIRPEQCYNCQQI</sequence>
<dbReference type="RefSeq" id="XP_062643692.1">
    <property type="nucleotide sequence ID" value="XM_062791474.1"/>
</dbReference>
<feature type="compositionally biased region" description="Low complexity" evidence="2">
    <location>
        <begin position="1"/>
        <end position="12"/>
    </location>
</feature>
<proteinExistence type="predicted"/>
<feature type="coiled-coil region" evidence="1">
    <location>
        <begin position="35"/>
        <end position="84"/>
    </location>
</feature>